<dbReference type="Proteomes" id="UP000633936">
    <property type="component" value="Unassembled WGS sequence"/>
</dbReference>
<comment type="caution">
    <text evidence="1">The sequence shown here is derived from an EMBL/GenBank/DDBJ whole genome shotgun (WGS) entry which is preliminary data.</text>
</comment>
<sequence length="124" mass="14081">MDNTFEDAERVYRAVYPPSHPGMFWKKNGKISPAAFADPKGLSVERGFYRKPDEIVEKMKKVFSGCIVSLSVGDCRNVDAVVKYLPTKGNEYHSEIHSSDTVILLNKSQRLHLAEVANKEYMEK</sequence>
<dbReference type="RefSeq" id="WP_187002958.1">
    <property type="nucleotide sequence ID" value="NZ_JACOQE010000020.1"/>
</dbReference>
<reference evidence="1 2" key="1">
    <citation type="submission" date="2020-08" db="EMBL/GenBank/DDBJ databases">
        <title>Genome public.</title>
        <authorList>
            <person name="Liu C."/>
            <person name="Sun Q."/>
        </authorList>
    </citation>
    <scope>NUCLEOTIDE SEQUENCE [LARGE SCALE GENOMIC DNA]</scope>
    <source>
        <strain evidence="1 2">27-44</strain>
    </source>
</reference>
<proteinExistence type="predicted"/>
<dbReference type="EMBL" id="JACOQE010000020">
    <property type="protein sequence ID" value="MBC5741953.1"/>
    <property type="molecule type" value="Genomic_DNA"/>
</dbReference>
<evidence type="ECO:0000313" key="2">
    <source>
        <dbReference type="Proteomes" id="UP000633936"/>
    </source>
</evidence>
<evidence type="ECO:0000313" key="1">
    <source>
        <dbReference type="EMBL" id="MBC5741953.1"/>
    </source>
</evidence>
<accession>A0ABR7I614</accession>
<keyword evidence="2" id="KW-1185">Reference proteome</keyword>
<protein>
    <submittedName>
        <fullName evidence="1">Uncharacterized protein</fullName>
    </submittedName>
</protein>
<gene>
    <name evidence="1" type="ORF">H8Z79_16430</name>
</gene>
<name>A0ABR7I614_9FIRM</name>
<organism evidence="1 2">
    <name type="scientific">Blautia intestinalis</name>
    <dbReference type="NCBI Taxonomy" id="2763028"/>
    <lineage>
        <taxon>Bacteria</taxon>
        <taxon>Bacillati</taxon>
        <taxon>Bacillota</taxon>
        <taxon>Clostridia</taxon>
        <taxon>Lachnospirales</taxon>
        <taxon>Lachnospiraceae</taxon>
        <taxon>Blautia</taxon>
    </lineage>
</organism>